<gene>
    <name evidence="3" type="ORF">BHQ21_25410</name>
</gene>
<dbReference type="AlphaFoldDB" id="A0A1E3SCD3"/>
<evidence type="ECO:0000256" key="1">
    <source>
        <dbReference type="ARBA" id="ARBA00006484"/>
    </source>
</evidence>
<dbReference type="Gene3D" id="3.40.50.720">
    <property type="entry name" value="NAD(P)-binding Rossmann-like Domain"/>
    <property type="match status" value="1"/>
</dbReference>
<dbReference type="PANTHER" id="PTHR42760:SF122">
    <property type="entry name" value="NAD(P)-BINDING PROTEIN"/>
    <property type="match status" value="1"/>
</dbReference>
<dbReference type="Proteomes" id="UP000094224">
    <property type="component" value="Unassembled WGS sequence"/>
</dbReference>
<evidence type="ECO:0000256" key="2">
    <source>
        <dbReference type="ARBA" id="ARBA00023002"/>
    </source>
</evidence>
<dbReference type="FunFam" id="3.40.50.720:FF:000084">
    <property type="entry name" value="Short-chain dehydrogenase reductase"/>
    <property type="match status" value="1"/>
</dbReference>
<dbReference type="PROSITE" id="PS00061">
    <property type="entry name" value="ADH_SHORT"/>
    <property type="match status" value="1"/>
</dbReference>
<dbReference type="PRINTS" id="PR00081">
    <property type="entry name" value="GDHRDH"/>
</dbReference>
<reference evidence="4" key="1">
    <citation type="submission" date="2016-09" db="EMBL/GenBank/DDBJ databases">
        <authorList>
            <person name="Greninger A.L."/>
            <person name="Jerome K.R."/>
            <person name="Mcnair B."/>
            <person name="Wallis C."/>
            <person name="Fang F."/>
        </authorList>
    </citation>
    <scope>NUCLEOTIDE SEQUENCE [LARGE SCALE GENOMIC DNA]</scope>
    <source>
        <strain evidence="4">BC1_M4</strain>
    </source>
</reference>
<dbReference type="GO" id="GO:0016616">
    <property type="term" value="F:oxidoreductase activity, acting on the CH-OH group of donors, NAD or NADP as acceptor"/>
    <property type="evidence" value="ECO:0007669"/>
    <property type="project" value="TreeGrafter"/>
</dbReference>
<sequence length="270" mass="28132">MTEARELDGLVAIVTGAGSQSDGIGNGRAAAVLLARAGANVVLVDLDPERLTHTENMVGAAGAEFLSLTADVSTETGCRTVVDAVIRKWARLDVLVNNVGVVGPPESVIDIDITEWDSLFRINVTSTMLMSKYSIPLMRSAGGGSIAIVSSLAGVLTHPRPAYATTKGALLSLTRSMASRHGPEGIRVNAVAPGPVYTPMVQAEGLTEEARAARSAMVPLRTEGTGWDVGEAVLYLASPRSRWVSGITVTVDGGFCADLRMSNATTVTPT</sequence>
<evidence type="ECO:0000313" key="4">
    <source>
        <dbReference type="Proteomes" id="UP000094224"/>
    </source>
</evidence>
<dbReference type="EMBL" id="MIHC01000080">
    <property type="protein sequence ID" value="ODQ99227.1"/>
    <property type="molecule type" value="Genomic_DNA"/>
</dbReference>
<comment type="caution">
    <text evidence="3">The sequence shown here is derived from an EMBL/GenBank/DDBJ whole genome shotgun (WGS) entry which is preliminary data.</text>
</comment>
<comment type="similarity">
    <text evidence="1">Belongs to the short-chain dehydrogenases/reductases (SDR) family.</text>
</comment>
<dbReference type="InterPro" id="IPR020904">
    <property type="entry name" value="Sc_DH/Rdtase_CS"/>
</dbReference>
<name>A0A1E3SCD3_9MYCO</name>
<dbReference type="GO" id="GO:0006633">
    <property type="term" value="P:fatty acid biosynthetic process"/>
    <property type="evidence" value="ECO:0007669"/>
    <property type="project" value="TreeGrafter"/>
</dbReference>
<dbReference type="InterPro" id="IPR002347">
    <property type="entry name" value="SDR_fam"/>
</dbReference>
<accession>A0A1E3SCD3</accession>
<evidence type="ECO:0000313" key="3">
    <source>
        <dbReference type="EMBL" id="ODQ99227.1"/>
    </source>
</evidence>
<proteinExistence type="inferred from homology"/>
<dbReference type="RefSeq" id="WP_069403036.1">
    <property type="nucleotide sequence ID" value="NZ_JBKFED010000042.1"/>
</dbReference>
<dbReference type="PANTHER" id="PTHR42760">
    <property type="entry name" value="SHORT-CHAIN DEHYDROGENASES/REDUCTASES FAMILY MEMBER"/>
    <property type="match status" value="1"/>
</dbReference>
<organism evidence="3 4">
    <name type="scientific">Mycobacterium sherrisii</name>
    <dbReference type="NCBI Taxonomy" id="243061"/>
    <lineage>
        <taxon>Bacteria</taxon>
        <taxon>Bacillati</taxon>
        <taxon>Actinomycetota</taxon>
        <taxon>Actinomycetes</taxon>
        <taxon>Mycobacteriales</taxon>
        <taxon>Mycobacteriaceae</taxon>
        <taxon>Mycobacterium</taxon>
        <taxon>Mycobacterium simiae complex</taxon>
    </lineage>
</organism>
<dbReference type="SUPFAM" id="SSF51735">
    <property type="entry name" value="NAD(P)-binding Rossmann-fold domains"/>
    <property type="match status" value="1"/>
</dbReference>
<dbReference type="GO" id="GO:0048038">
    <property type="term" value="F:quinone binding"/>
    <property type="evidence" value="ECO:0007669"/>
    <property type="project" value="TreeGrafter"/>
</dbReference>
<dbReference type="InterPro" id="IPR036291">
    <property type="entry name" value="NAD(P)-bd_dom_sf"/>
</dbReference>
<dbReference type="CDD" id="cd05233">
    <property type="entry name" value="SDR_c"/>
    <property type="match status" value="1"/>
</dbReference>
<keyword evidence="4" id="KW-1185">Reference proteome</keyword>
<protein>
    <submittedName>
        <fullName evidence="3">Oxidoreductase</fullName>
    </submittedName>
</protein>
<dbReference type="Pfam" id="PF13561">
    <property type="entry name" value="adh_short_C2"/>
    <property type="match status" value="1"/>
</dbReference>
<dbReference type="PRINTS" id="PR00080">
    <property type="entry name" value="SDRFAMILY"/>
</dbReference>
<keyword evidence="2" id="KW-0560">Oxidoreductase</keyword>